<keyword evidence="2" id="KW-1185">Reference proteome</keyword>
<reference evidence="1 2" key="1">
    <citation type="submission" date="2012-06" db="EMBL/GenBank/DDBJ databases">
        <authorList>
            <person name="Kim M.S."/>
            <person name="Cha K.E."/>
            <person name="Kim Y.D."/>
            <person name="Myung H."/>
        </authorList>
    </citation>
    <scope>NUCLEOTIDE SEQUENCE [LARGE SCALE GENOMIC DNA]</scope>
</reference>
<dbReference type="Proteomes" id="UP000232534">
    <property type="component" value="Segment"/>
</dbReference>
<name>I7DP26_9CAUD</name>
<dbReference type="GeneID" id="40094128"/>
<dbReference type="RefSeq" id="YP_009617589.1">
    <property type="nucleotide sequence ID" value="NC_042060.1"/>
</dbReference>
<evidence type="ECO:0000313" key="2">
    <source>
        <dbReference type="Proteomes" id="UP000232534"/>
    </source>
</evidence>
<sequence length="296" mass="33228">MLIIPYKKDIVMKDFIDSYLTPLIHEERKEVILDCVASFEKINYVAALDELNTVCQIQSGISDNAMLLSRIDDIIRIAQDEILNEHLIKISDEATQAERQAVVNTLLSLEDYIIPDEVNDILLAEYSPEETLAHLVELIDTSVDFLNIIDLIESVSPTLISNITSFIQSVLTTRGQAYGNVSNVERINLINRLIRIHTRASFKLAMELVNAGLRVGKRNIDDLLQISFGPLDAMTPIEVAKEIVGLVLISNTEQNEISRTVMSIIDDFTSNNIERSIMENEAKKILNSIGDTNEIT</sequence>
<organism evidence="1 2">
    <name type="scientific">Pseudomonas phage PA7</name>
    <dbReference type="NCBI Taxonomy" id="347330"/>
    <lineage>
        <taxon>Viruses</taxon>
        <taxon>Duplodnaviria</taxon>
        <taxon>Heunggongvirae</taxon>
        <taxon>Uroviricota</taxon>
        <taxon>Caudoviricetes</taxon>
        <taxon>Chimalliviridae</taxon>
        <taxon>Phikzvirus</taxon>
        <taxon>Phikzvirus PA7</taxon>
    </lineage>
</organism>
<proteinExistence type="predicted"/>
<evidence type="ECO:0000313" key="1">
    <source>
        <dbReference type="EMBL" id="AFO71108.1"/>
    </source>
</evidence>
<accession>I7DP26</accession>
<dbReference type="EMBL" id="JX233784">
    <property type="protein sequence ID" value="AFO71108.1"/>
    <property type="molecule type" value="Genomic_DNA"/>
</dbReference>
<dbReference type="KEGG" id="vg:40094128"/>
<protein>
    <submittedName>
        <fullName evidence="1">Uncharacterized protein</fullName>
    </submittedName>
</protein>